<dbReference type="Pfam" id="PF20183">
    <property type="entry name" value="DUF6546"/>
    <property type="match status" value="1"/>
</dbReference>
<dbReference type="AlphaFoldDB" id="A0A9P9J0I7"/>
<evidence type="ECO:0000259" key="1">
    <source>
        <dbReference type="Pfam" id="PF20183"/>
    </source>
</evidence>
<dbReference type="Proteomes" id="UP000738349">
    <property type="component" value="Unassembled WGS sequence"/>
</dbReference>
<dbReference type="OrthoDB" id="10668065at2759"/>
<proteinExistence type="predicted"/>
<dbReference type="EMBL" id="JAGMUV010000011">
    <property type="protein sequence ID" value="KAH7140807.1"/>
    <property type="molecule type" value="Genomic_DNA"/>
</dbReference>
<protein>
    <recommendedName>
        <fullName evidence="1">DUF6546 domain-containing protein</fullName>
    </recommendedName>
</protein>
<evidence type="ECO:0000313" key="2">
    <source>
        <dbReference type="EMBL" id="KAH7140807.1"/>
    </source>
</evidence>
<gene>
    <name evidence="2" type="ORF">EDB81DRAFT_948579</name>
</gene>
<dbReference type="InterPro" id="IPR046676">
    <property type="entry name" value="DUF6546"/>
</dbReference>
<name>A0A9P9J0I7_9HYPO</name>
<accession>A0A9P9J0I7</accession>
<feature type="domain" description="DUF6546" evidence="1">
    <location>
        <begin position="249"/>
        <end position="409"/>
    </location>
</feature>
<reference evidence="2" key="1">
    <citation type="journal article" date="2021" name="Nat. Commun.">
        <title>Genetic determinants of endophytism in the Arabidopsis root mycobiome.</title>
        <authorList>
            <person name="Mesny F."/>
            <person name="Miyauchi S."/>
            <person name="Thiergart T."/>
            <person name="Pickel B."/>
            <person name="Atanasova L."/>
            <person name="Karlsson M."/>
            <person name="Huettel B."/>
            <person name="Barry K.W."/>
            <person name="Haridas S."/>
            <person name="Chen C."/>
            <person name="Bauer D."/>
            <person name="Andreopoulos W."/>
            <person name="Pangilinan J."/>
            <person name="LaButti K."/>
            <person name="Riley R."/>
            <person name="Lipzen A."/>
            <person name="Clum A."/>
            <person name="Drula E."/>
            <person name="Henrissat B."/>
            <person name="Kohler A."/>
            <person name="Grigoriev I.V."/>
            <person name="Martin F.M."/>
            <person name="Hacquard S."/>
        </authorList>
    </citation>
    <scope>NUCLEOTIDE SEQUENCE</scope>
    <source>
        <strain evidence="2">MPI-CAGE-AT-0147</strain>
    </source>
</reference>
<keyword evidence="3" id="KW-1185">Reference proteome</keyword>
<sequence>MKITAIQHPPTRTSYEKPCFFSQPKMSWHRLPLEIRGEIMRHNAVVEKQTFKTLAIDLESLAEFIQSFSDKKNHRRQLLRHLYLQAEVRNQADLLGKLVPSMFAFLGYWDSENIVQRCETGFCLELRLVSSCKECGLDVCGHDIGHLFRQESKIPQVPNPIEIISRGLPVVEAIHSFVKTNSDCLWELCELSPTRLLDILWSLEGLTRVRIEAAVRGGIDHQKDANFDLIEHIQEWPHPIDTIEVGALSHPWRDDADVQEMEYLGNLMALLSMALKNLTVYNLIDACHFFAELQRLQDEDLRECTSLVTLNLTLRAMSFPGSDDPGEAKAEICDFFIMAGKVCRKIPSLQQVTIFSTEFESFQVFQYAAKSGTATIVWTYDKEELPKDVELVWRDIADQNRLELKVSTDDGDLAWVPWQSHF</sequence>
<comment type="caution">
    <text evidence="2">The sequence shown here is derived from an EMBL/GenBank/DDBJ whole genome shotgun (WGS) entry which is preliminary data.</text>
</comment>
<evidence type="ECO:0000313" key="3">
    <source>
        <dbReference type="Proteomes" id="UP000738349"/>
    </source>
</evidence>
<organism evidence="2 3">
    <name type="scientific">Dactylonectria macrodidyma</name>
    <dbReference type="NCBI Taxonomy" id="307937"/>
    <lineage>
        <taxon>Eukaryota</taxon>
        <taxon>Fungi</taxon>
        <taxon>Dikarya</taxon>
        <taxon>Ascomycota</taxon>
        <taxon>Pezizomycotina</taxon>
        <taxon>Sordariomycetes</taxon>
        <taxon>Hypocreomycetidae</taxon>
        <taxon>Hypocreales</taxon>
        <taxon>Nectriaceae</taxon>
        <taxon>Dactylonectria</taxon>
    </lineage>
</organism>